<keyword evidence="4" id="KW-1185">Reference proteome</keyword>
<dbReference type="NCBIfam" id="TIGR04183">
    <property type="entry name" value="Por_Secre_tail"/>
    <property type="match status" value="1"/>
</dbReference>
<keyword evidence="2" id="KW-0812">Transmembrane</keyword>
<dbReference type="SUPFAM" id="SSF49299">
    <property type="entry name" value="PKD domain"/>
    <property type="match status" value="1"/>
</dbReference>
<sequence>MNTKFIFLKDFPCWNIFFLSFVFTLFYSLIPGQNIGDYRSKIQPAQPPLVNYLWTSPSTWQVYTTTGWQDAIIGQYPGALTAPGINPTTTYTVTISAGTTVTNATPKSINFGNLIVNGTIMLNAELLLPSTLNLIISGAEAKIVYTTNPLTMSIKSDGNLAVLNGSVGLTVPEPYGTNCNGSQRFNIGETIYATCSGQGQGGRTFRMITDQAGTSTAKPKADFYTICTGMPVNITGGPNGMKSYHWIVPQSGVIFNSSPGTGVNSQNLGSVTFTAAGTYIFSLRVTEQNDNISNYASIAIDVNKVRTYTGTAWDGGTILPKFESIVINDNYIIPTSMDVCNCTINAGKALTVNGGNHLNVSNNVNNNGTLFILPTNAYVDVKNNVTNTGVIDVEATSYLKINNNLINNGTGTGITIKNDANLIQVLDAGTYSGNTNFTVNRDATMSKNNYAYWSSPVIAQTLVGFSPNTATSRFYEYITATDQFGTVVKTTTFNLGNGYAIMAPSDFTTTKVAFKGIFKGAPNTGSVTSFKSLSNDGNGYNLVGNPYPSNIDFDLLFALNSDRINQVAYFWTNVDPYRKGTTGGDPAYAGNGYAIYNGVGGVAATSPDGGPGMVSPVPTKFIKLGQGFIVKATAALPLIFRNSIRVTTATNFFSKMAAKDRFWLKLKTPAENVNTILIGYVQNATNGFEWDYDSPLFAIGSDSFYSILDDEKLGIQGRAYPLDTKDVVMLGTKHFETGKYTISLSEKEGVFAGEQGIYLKDKDAKTLTNLSEGDYIFTASAGEYTNRFEIVYSATALGVGADVKKGVQVYRDGGDFVMKSTGKSITSYELYDMSGRMIMNQKSNAQEIRFGADQLLKGTYLLNVQLEGGERVVRKIIK</sequence>
<gene>
    <name evidence="3" type="ORF">SAMN05421638_2134</name>
</gene>
<accession>A0A1I3NJL0</accession>
<dbReference type="RefSeq" id="WP_089820282.1">
    <property type="nucleotide sequence ID" value="NZ_FORQ01000004.1"/>
</dbReference>
<keyword evidence="2" id="KW-1133">Transmembrane helix</keyword>
<dbReference type="Proteomes" id="UP000242560">
    <property type="component" value="Unassembled WGS sequence"/>
</dbReference>
<reference evidence="4" key="1">
    <citation type="submission" date="2016-10" db="EMBL/GenBank/DDBJ databases">
        <authorList>
            <person name="Varghese N."/>
            <person name="Submissions S."/>
        </authorList>
    </citation>
    <scope>NUCLEOTIDE SEQUENCE [LARGE SCALE GENOMIC DNA]</scope>
    <source>
        <strain evidence="4">DSM 22251</strain>
    </source>
</reference>
<name>A0A1I3NJL0_9FLAO</name>
<dbReference type="EMBL" id="FORQ01000004">
    <property type="protein sequence ID" value="SFJ09558.1"/>
    <property type="molecule type" value="Genomic_DNA"/>
</dbReference>
<evidence type="ECO:0000256" key="1">
    <source>
        <dbReference type="ARBA" id="ARBA00022729"/>
    </source>
</evidence>
<evidence type="ECO:0000313" key="4">
    <source>
        <dbReference type="Proteomes" id="UP000242560"/>
    </source>
</evidence>
<evidence type="ECO:0000256" key="2">
    <source>
        <dbReference type="SAM" id="Phobius"/>
    </source>
</evidence>
<keyword evidence="1" id="KW-0732">Signal</keyword>
<feature type="transmembrane region" description="Helical" evidence="2">
    <location>
        <begin position="12"/>
        <end position="30"/>
    </location>
</feature>
<dbReference type="InterPro" id="IPR026444">
    <property type="entry name" value="Secre_tail"/>
</dbReference>
<proteinExistence type="predicted"/>
<dbReference type="AlphaFoldDB" id="A0A1I3NJL0"/>
<keyword evidence="2" id="KW-0472">Membrane</keyword>
<protein>
    <submittedName>
        <fullName evidence="3">Por secretion system C-terminal sorting domain-containing protein</fullName>
    </submittedName>
</protein>
<organism evidence="3 4">
    <name type="scientific">Kaistella treverensis</name>
    <dbReference type="NCBI Taxonomy" id="631455"/>
    <lineage>
        <taxon>Bacteria</taxon>
        <taxon>Pseudomonadati</taxon>
        <taxon>Bacteroidota</taxon>
        <taxon>Flavobacteriia</taxon>
        <taxon>Flavobacteriales</taxon>
        <taxon>Weeksellaceae</taxon>
        <taxon>Chryseobacterium group</taxon>
        <taxon>Kaistella</taxon>
    </lineage>
</organism>
<evidence type="ECO:0000313" key="3">
    <source>
        <dbReference type="EMBL" id="SFJ09558.1"/>
    </source>
</evidence>
<dbReference type="InterPro" id="IPR035986">
    <property type="entry name" value="PKD_dom_sf"/>
</dbReference>